<protein>
    <submittedName>
        <fullName evidence="1">Uncharacterized protein</fullName>
    </submittedName>
</protein>
<evidence type="ECO:0000313" key="1">
    <source>
        <dbReference type="EMBL" id="KAF0930864.1"/>
    </source>
</evidence>
<sequence>MAPSAEVALSVMAVGINYGANANNLLPPKDVVAFLATHTTIDRVQLFNANPTFISASFGVA</sequence>
<dbReference type="Proteomes" id="UP000479710">
    <property type="component" value="Unassembled WGS sequence"/>
</dbReference>
<evidence type="ECO:0000313" key="2">
    <source>
        <dbReference type="Proteomes" id="UP000479710"/>
    </source>
</evidence>
<dbReference type="OrthoDB" id="1938138at2759"/>
<organism evidence="1 2">
    <name type="scientific">Oryza meyeriana var. granulata</name>
    <dbReference type="NCBI Taxonomy" id="110450"/>
    <lineage>
        <taxon>Eukaryota</taxon>
        <taxon>Viridiplantae</taxon>
        <taxon>Streptophyta</taxon>
        <taxon>Embryophyta</taxon>
        <taxon>Tracheophyta</taxon>
        <taxon>Spermatophyta</taxon>
        <taxon>Magnoliopsida</taxon>
        <taxon>Liliopsida</taxon>
        <taxon>Poales</taxon>
        <taxon>Poaceae</taxon>
        <taxon>BOP clade</taxon>
        <taxon>Oryzoideae</taxon>
        <taxon>Oryzeae</taxon>
        <taxon>Oryzinae</taxon>
        <taxon>Oryza</taxon>
        <taxon>Oryza meyeriana</taxon>
    </lineage>
</organism>
<name>A0A6G1F1V3_9ORYZ</name>
<accession>A0A6G1F1V3</accession>
<proteinExistence type="predicted"/>
<keyword evidence="2" id="KW-1185">Reference proteome</keyword>
<reference evidence="1 2" key="1">
    <citation type="submission" date="2019-11" db="EMBL/GenBank/DDBJ databases">
        <title>Whole genome sequence of Oryza granulata.</title>
        <authorList>
            <person name="Li W."/>
        </authorList>
    </citation>
    <scope>NUCLEOTIDE SEQUENCE [LARGE SCALE GENOMIC DNA]</scope>
    <source>
        <strain evidence="2">cv. Menghai</strain>
        <tissue evidence="1">Leaf</tissue>
    </source>
</reference>
<dbReference type="EMBL" id="SPHZ02000002">
    <property type="protein sequence ID" value="KAF0930864.1"/>
    <property type="molecule type" value="Genomic_DNA"/>
</dbReference>
<dbReference type="Gene3D" id="3.20.20.80">
    <property type="entry name" value="Glycosidases"/>
    <property type="match status" value="1"/>
</dbReference>
<comment type="caution">
    <text evidence="1">The sequence shown here is derived from an EMBL/GenBank/DDBJ whole genome shotgun (WGS) entry which is preliminary data.</text>
</comment>
<gene>
    <name evidence="1" type="ORF">E2562_035962</name>
</gene>
<dbReference type="AlphaFoldDB" id="A0A6G1F1V3"/>